<organism evidence="2 3">
    <name type="scientific">Candidatus Accumulibacter phosphatis</name>
    <dbReference type="NCBI Taxonomy" id="327160"/>
    <lineage>
        <taxon>Bacteria</taxon>
        <taxon>Pseudomonadati</taxon>
        <taxon>Pseudomonadota</taxon>
        <taxon>Betaproteobacteria</taxon>
        <taxon>Candidatus Accumulibacter</taxon>
    </lineage>
</organism>
<dbReference type="EMBL" id="JDVG02000503">
    <property type="protein sequence ID" value="KFB71722.1"/>
    <property type="molecule type" value="Genomic_DNA"/>
</dbReference>
<comment type="caution">
    <text evidence="2">The sequence shown here is derived from an EMBL/GenBank/DDBJ whole genome shotgun (WGS) entry which is preliminary data.</text>
</comment>
<feature type="region of interest" description="Disordered" evidence="1">
    <location>
        <begin position="309"/>
        <end position="334"/>
    </location>
</feature>
<dbReference type="Proteomes" id="UP000020077">
    <property type="component" value="Unassembled WGS sequence"/>
</dbReference>
<feature type="compositionally biased region" description="Basic and acidic residues" evidence="1">
    <location>
        <begin position="317"/>
        <end position="327"/>
    </location>
</feature>
<sequence>MFGVGGVHAGDVHEIGDDCRRRRFGTGTLAIVERRADRIALDQDRVHRPLDVGDQPFGGDQGRMHAQFDALGGAFGDAEQLDAVAELFSVPDVGRVELADAFDVRLLEAHRVAESNRRHDAELVRGVHALDVEGRIGLGVAEALRFLEHRGKGQTLVAHLGENEVGGAVDDAGDPLDAVGGETFAQCLDDRDAASDGGLESDHHALFLSSGKNLVAVPGEQGLVGGDHVFAIGDRLQYEFPGDPVAADQLDDDVDLRVADHRKGVVGHPAVSTGELPDPFAVLVGNDTDLNGAAGAAGDFFSVTLENGVSTATDGADPEKSNVDRFHSAVTSKK</sequence>
<name>A0A080LT99_9PROT</name>
<evidence type="ECO:0000313" key="3">
    <source>
        <dbReference type="Proteomes" id="UP000020077"/>
    </source>
</evidence>
<accession>A0A080LT99</accession>
<gene>
    <name evidence="2" type="ORF">AW09_003140</name>
</gene>
<dbReference type="AlphaFoldDB" id="A0A080LT99"/>
<proteinExistence type="predicted"/>
<evidence type="ECO:0000256" key="1">
    <source>
        <dbReference type="SAM" id="MobiDB-lite"/>
    </source>
</evidence>
<protein>
    <submittedName>
        <fullName evidence="2">Uncharacterized protein</fullName>
    </submittedName>
</protein>
<reference evidence="2 3" key="1">
    <citation type="submission" date="2014-02" db="EMBL/GenBank/DDBJ databases">
        <title>Expanding our view of genomic diversity in Candidatus Accumulibacter clades.</title>
        <authorList>
            <person name="Skennerton C.T."/>
            <person name="Barr J.J."/>
            <person name="Slater F.R."/>
            <person name="Bond P.L."/>
            <person name="Tyson G.W."/>
        </authorList>
    </citation>
    <scope>NUCLEOTIDE SEQUENCE [LARGE SCALE GENOMIC DNA]</scope>
    <source>
        <strain evidence="3">BA-91</strain>
    </source>
</reference>
<evidence type="ECO:0000313" key="2">
    <source>
        <dbReference type="EMBL" id="KFB71722.1"/>
    </source>
</evidence>